<evidence type="ECO:0000256" key="7">
    <source>
        <dbReference type="SAM" id="Phobius"/>
    </source>
</evidence>
<feature type="transmembrane region" description="Helical" evidence="7">
    <location>
        <begin position="12"/>
        <end position="31"/>
    </location>
</feature>
<keyword evidence="9" id="KW-1185">Reference proteome</keyword>
<dbReference type="OrthoDB" id="10261753at2759"/>
<accession>A0A2G5BJC0</accession>
<keyword evidence="5 7" id="KW-1133">Transmembrane helix</keyword>
<dbReference type="InterPro" id="IPR002259">
    <property type="entry name" value="Eqnu_transpt"/>
</dbReference>
<keyword evidence="4 7" id="KW-0812">Transmembrane</keyword>
<dbReference type="Proteomes" id="UP000242474">
    <property type="component" value="Unassembled WGS sequence"/>
</dbReference>
<evidence type="ECO:0008006" key="10">
    <source>
        <dbReference type="Google" id="ProtNLM"/>
    </source>
</evidence>
<reference evidence="8 9" key="1">
    <citation type="journal article" date="2015" name="Genome Biol. Evol.">
        <title>Phylogenomic analyses indicate that early fungi evolved digesting cell walls of algal ancestors of land plants.</title>
        <authorList>
            <person name="Chang Y."/>
            <person name="Wang S."/>
            <person name="Sekimoto S."/>
            <person name="Aerts A.L."/>
            <person name="Choi C."/>
            <person name="Clum A."/>
            <person name="LaButti K.M."/>
            <person name="Lindquist E.A."/>
            <person name="Yee Ngan C."/>
            <person name="Ohm R.A."/>
            <person name="Salamov A.A."/>
            <person name="Grigoriev I.V."/>
            <person name="Spatafora J.W."/>
            <person name="Berbee M.L."/>
        </authorList>
    </citation>
    <scope>NUCLEOTIDE SEQUENCE [LARGE SCALE GENOMIC DNA]</scope>
    <source>
        <strain evidence="8 9">NRRL 1564</strain>
    </source>
</reference>
<feature type="transmembrane region" description="Helical" evidence="7">
    <location>
        <begin position="51"/>
        <end position="70"/>
    </location>
</feature>
<comment type="subcellular location">
    <subcellularLocation>
        <location evidence="1">Membrane</location>
        <topology evidence="1">Multi-pass membrane protein</topology>
    </subcellularLocation>
</comment>
<feature type="transmembrane region" description="Helical" evidence="7">
    <location>
        <begin position="149"/>
        <end position="168"/>
    </location>
</feature>
<dbReference type="PIRSF" id="PIRSF016379">
    <property type="entry name" value="ENT"/>
    <property type="match status" value="1"/>
</dbReference>
<evidence type="ECO:0000313" key="9">
    <source>
        <dbReference type="Proteomes" id="UP000242474"/>
    </source>
</evidence>
<dbReference type="EMBL" id="KZ303487">
    <property type="protein sequence ID" value="PIA19110.1"/>
    <property type="molecule type" value="Genomic_DNA"/>
</dbReference>
<evidence type="ECO:0000256" key="6">
    <source>
        <dbReference type="ARBA" id="ARBA00023136"/>
    </source>
</evidence>
<feature type="transmembrane region" description="Helical" evidence="7">
    <location>
        <begin position="108"/>
        <end position="137"/>
    </location>
</feature>
<feature type="transmembrane region" description="Helical" evidence="7">
    <location>
        <begin position="188"/>
        <end position="210"/>
    </location>
</feature>
<dbReference type="Pfam" id="PF01733">
    <property type="entry name" value="Nucleoside_tran"/>
    <property type="match status" value="1"/>
</dbReference>
<evidence type="ECO:0000313" key="8">
    <source>
        <dbReference type="EMBL" id="PIA19110.1"/>
    </source>
</evidence>
<keyword evidence="6 7" id="KW-0472">Membrane</keyword>
<comment type="similarity">
    <text evidence="2">Belongs to the SLC29A/ENT transporter (TC 2.A.57) family.</text>
</comment>
<sequence length="520" mass="56380">MAEAGSARFLYWRFVVLGTATLVAWNVYIVSSDFFRSVLRDTPFRNSFESIFSVLSNTTNMAALCYALYTQPSADHDRRIRNGLMATAASFCTVALLAVFEVEGLPTLVVILLSLGVAAVAAAYIQCSIFGIVALLPPYCAEGFMSGQAIAGTIASAIQLVTIFLSSWGEVTESNRLVATKDDGNRQLRLRTASYFCASALFLGLSVGYWRELNAYLACKCEVPDALITNDPNLLAAVDDNLNDELAGIMHEESPRISRNPSVLLASEANHHPITASSPVIPNSHPLRRVSEAVSNRFIGEQSHNLAEITVVDQIHRQIATPTAGDAQITNTSAMWLSTFGLHGADPAIKTLSEIAPFAFISAVVMAQTLAVFPPLTEAIVSSSKSFPQIGHLAAWHFLLFNVGDYLGRLSTQWLNCQSLSMLKWINHCRWLLVVAVFMFPTAATLPQRWLVVHSDLLFLALVFVLGWSNGWIATISLIEGPHHATNKELAGSILGFAMCIGLVIGAIASYPVLFIAGIS</sequence>
<gene>
    <name evidence="8" type="ORF">COEREDRAFT_79088</name>
</gene>
<proteinExistence type="inferred from homology"/>
<name>A0A2G5BJC0_COERN</name>
<feature type="transmembrane region" description="Helical" evidence="7">
    <location>
        <begin position="431"/>
        <end position="451"/>
    </location>
</feature>
<evidence type="ECO:0000256" key="5">
    <source>
        <dbReference type="ARBA" id="ARBA00022989"/>
    </source>
</evidence>
<organism evidence="8 9">
    <name type="scientific">Coemansia reversa (strain ATCC 12441 / NRRL 1564)</name>
    <dbReference type="NCBI Taxonomy" id="763665"/>
    <lineage>
        <taxon>Eukaryota</taxon>
        <taxon>Fungi</taxon>
        <taxon>Fungi incertae sedis</taxon>
        <taxon>Zoopagomycota</taxon>
        <taxon>Kickxellomycotina</taxon>
        <taxon>Kickxellomycetes</taxon>
        <taxon>Kickxellales</taxon>
        <taxon>Kickxellaceae</taxon>
        <taxon>Coemansia</taxon>
    </lineage>
</organism>
<dbReference type="GO" id="GO:0005337">
    <property type="term" value="F:nucleoside transmembrane transporter activity"/>
    <property type="evidence" value="ECO:0007669"/>
    <property type="project" value="InterPro"/>
</dbReference>
<dbReference type="PANTHER" id="PTHR10332:SF10">
    <property type="entry name" value="EQUILIBRATIVE NUCLEOSIDE TRANSPORTER 4"/>
    <property type="match status" value="1"/>
</dbReference>
<protein>
    <recommendedName>
        <fullName evidence="10">Nucleoside transporter</fullName>
    </recommendedName>
</protein>
<evidence type="ECO:0000256" key="3">
    <source>
        <dbReference type="ARBA" id="ARBA00022448"/>
    </source>
</evidence>
<dbReference type="PANTHER" id="PTHR10332">
    <property type="entry name" value="EQUILIBRATIVE NUCLEOSIDE TRANSPORTER"/>
    <property type="match status" value="1"/>
</dbReference>
<evidence type="ECO:0000256" key="1">
    <source>
        <dbReference type="ARBA" id="ARBA00004141"/>
    </source>
</evidence>
<feature type="transmembrane region" description="Helical" evidence="7">
    <location>
        <begin position="491"/>
        <end position="519"/>
    </location>
</feature>
<evidence type="ECO:0000256" key="4">
    <source>
        <dbReference type="ARBA" id="ARBA00022692"/>
    </source>
</evidence>
<feature type="transmembrane region" description="Helical" evidence="7">
    <location>
        <begin position="82"/>
        <end position="102"/>
    </location>
</feature>
<feature type="transmembrane region" description="Helical" evidence="7">
    <location>
        <begin position="457"/>
        <end position="479"/>
    </location>
</feature>
<dbReference type="GO" id="GO:0005886">
    <property type="term" value="C:plasma membrane"/>
    <property type="evidence" value="ECO:0007669"/>
    <property type="project" value="TreeGrafter"/>
</dbReference>
<keyword evidence="3" id="KW-0813">Transport</keyword>
<evidence type="ECO:0000256" key="2">
    <source>
        <dbReference type="ARBA" id="ARBA00007965"/>
    </source>
</evidence>
<dbReference type="AlphaFoldDB" id="A0A2G5BJC0"/>